<sequence length="223" mass="25138">MDLSNLSSNLPLSQPIDDDSVEQINRELSNEFKLGARSIAALYRLSNAKNSLLKAKGYLSCLDDILNLIDNDQSIATLDQLKTALMTKKTELTGKKDKPHKPQEQQEPAKDEISTTGEIPADYKFHFSSDTPSPHFPPSKLPLSIQHCNVKHISHHSSSQQLTNRLNKLKENFKKAVNDSNDEDSEDAEHSESDESMVLEDCQKRRRLDTHAAKKNISEHDHI</sequence>
<reference evidence="2" key="1">
    <citation type="journal article" date="2021" name="Open Biol.">
        <title>Shared evolutionary footprints suggest mitochondrial oxidative damage underlies multiple complex I losses in fungi.</title>
        <authorList>
            <person name="Schikora-Tamarit M.A."/>
            <person name="Marcet-Houben M."/>
            <person name="Nosek J."/>
            <person name="Gabaldon T."/>
        </authorList>
    </citation>
    <scope>NUCLEOTIDE SEQUENCE</scope>
    <source>
        <strain evidence="2">NCAIM Y.01608</strain>
    </source>
</reference>
<proteinExistence type="predicted"/>
<organism evidence="2 3">
    <name type="scientific">Ogataea polymorpha</name>
    <dbReference type="NCBI Taxonomy" id="460523"/>
    <lineage>
        <taxon>Eukaryota</taxon>
        <taxon>Fungi</taxon>
        <taxon>Dikarya</taxon>
        <taxon>Ascomycota</taxon>
        <taxon>Saccharomycotina</taxon>
        <taxon>Pichiomycetes</taxon>
        <taxon>Pichiales</taxon>
        <taxon>Pichiaceae</taxon>
        <taxon>Ogataea</taxon>
    </lineage>
</organism>
<evidence type="ECO:0000256" key="1">
    <source>
        <dbReference type="SAM" id="MobiDB-lite"/>
    </source>
</evidence>
<comment type="caution">
    <text evidence="2">The sequence shown here is derived from an EMBL/GenBank/DDBJ whole genome shotgun (WGS) entry which is preliminary data.</text>
</comment>
<dbReference type="EMBL" id="JAEUBD010000108">
    <property type="protein sequence ID" value="KAH3677417.1"/>
    <property type="molecule type" value="Genomic_DNA"/>
</dbReference>
<feature type="region of interest" description="Disordered" evidence="1">
    <location>
        <begin position="176"/>
        <end position="223"/>
    </location>
</feature>
<dbReference type="AlphaFoldDB" id="A0A9P8PSB0"/>
<keyword evidence="3" id="KW-1185">Reference proteome</keyword>
<name>A0A9P8PSB0_9ASCO</name>
<dbReference type="OrthoDB" id="21418at2759"/>
<gene>
    <name evidence="2" type="ORF">OGATHE_000891</name>
</gene>
<feature type="region of interest" description="Disordered" evidence="1">
    <location>
        <begin position="90"/>
        <end position="115"/>
    </location>
</feature>
<evidence type="ECO:0000313" key="2">
    <source>
        <dbReference type="EMBL" id="KAH3677417.1"/>
    </source>
</evidence>
<feature type="compositionally biased region" description="Basic and acidic residues" evidence="1">
    <location>
        <begin position="90"/>
        <end position="113"/>
    </location>
</feature>
<protein>
    <submittedName>
        <fullName evidence="2">Uncharacterized protein</fullName>
    </submittedName>
</protein>
<dbReference type="PANTHER" id="PTHR38645">
    <property type="entry name" value="CHROMOSOME 9, WHOLE GENOME SHOTGUN SEQUENCE"/>
    <property type="match status" value="1"/>
</dbReference>
<feature type="compositionally biased region" description="Basic and acidic residues" evidence="1">
    <location>
        <begin position="209"/>
        <end position="223"/>
    </location>
</feature>
<dbReference type="Proteomes" id="UP000788993">
    <property type="component" value="Unassembled WGS sequence"/>
</dbReference>
<evidence type="ECO:0000313" key="3">
    <source>
        <dbReference type="Proteomes" id="UP000788993"/>
    </source>
</evidence>
<reference evidence="2" key="2">
    <citation type="submission" date="2021-01" db="EMBL/GenBank/DDBJ databases">
        <authorList>
            <person name="Schikora-Tamarit M.A."/>
        </authorList>
    </citation>
    <scope>NUCLEOTIDE SEQUENCE</scope>
    <source>
        <strain evidence="2">NCAIM Y.01608</strain>
    </source>
</reference>
<dbReference type="PANTHER" id="PTHR38645:SF1">
    <property type="entry name" value="YALI0F12243P"/>
    <property type="match status" value="1"/>
</dbReference>
<accession>A0A9P8PSB0</accession>